<comment type="catalytic activity">
    <reaction evidence="1">
        <text>ATP + protein L-histidine = ADP + protein N-phospho-L-histidine.</text>
        <dbReference type="EC" id="2.7.13.3"/>
    </reaction>
</comment>
<evidence type="ECO:0000259" key="16">
    <source>
        <dbReference type="PROSITE" id="PS50109"/>
    </source>
</evidence>
<dbReference type="InterPro" id="IPR003594">
    <property type="entry name" value="HATPase_dom"/>
</dbReference>
<dbReference type="Gene3D" id="3.30.565.10">
    <property type="entry name" value="Histidine kinase-like ATPase, C-terminal domain"/>
    <property type="match status" value="1"/>
</dbReference>
<keyword evidence="12" id="KW-0902">Two-component regulatory system</keyword>
<keyword evidence="10" id="KW-0067">ATP-binding</keyword>
<dbReference type="EC" id="2.7.13.3" evidence="3"/>
<feature type="transmembrane region" description="Helical" evidence="15">
    <location>
        <begin position="16"/>
        <end position="37"/>
    </location>
</feature>
<dbReference type="SMART" id="SM00388">
    <property type="entry name" value="HisKA"/>
    <property type="match status" value="1"/>
</dbReference>
<dbReference type="PROSITE" id="PS50885">
    <property type="entry name" value="HAMP"/>
    <property type="match status" value="1"/>
</dbReference>
<dbReference type="PROSITE" id="PS50109">
    <property type="entry name" value="HIS_KIN"/>
    <property type="match status" value="1"/>
</dbReference>
<dbReference type="CDD" id="cd00082">
    <property type="entry name" value="HisKA"/>
    <property type="match status" value="1"/>
</dbReference>
<evidence type="ECO:0000256" key="11">
    <source>
        <dbReference type="ARBA" id="ARBA00022989"/>
    </source>
</evidence>
<dbReference type="AlphaFoldDB" id="A0A845LMM0"/>
<dbReference type="Proteomes" id="UP000471031">
    <property type="component" value="Unassembled WGS sequence"/>
</dbReference>
<keyword evidence="4" id="KW-1003">Cell membrane</keyword>
<dbReference type="GO" id="GO:0005886">
    <property type="term" value="C:plasma membrane"/>
    <property type="evidence" value="ECO:0007669"/>
    <property type="project" value="UniProtKB-SubCell"/>
</dbReference>
<keyword evidence="9" id="KW-0418">Kinase</keyword>
<dbReference type="Gene3D" id="1.10.287.130">
    <property type="match status" value="1"/>
</dbReference>
<evidence type="ECO:0000256" key="15">
    <source>
        <dbReference type="SAM" id="Phobius"/>
    </source>
</evidence>
<dbReference type="FunFam" id="1.10.287.130:FF:000008">
    <property type="entry name" value="Two-component sensor histidine kinase"/>
    <property type="match status" value="1"/>
</dbReference>
<reference evidence="18 19" key="1">
    <citation type="submission" date="2020-01" db="EMBL/GenBank/DDBJ databases">
        <title>Whole genome sequence of Heliobacterium gestii DSM 11169.</title>
        <authorList>
            <person name="Kyndt J.A."/>
            <person name="Meyer T.E."/>
        </authorList>
    </citation>
    <scope>NUCLEOTIDE SEQUENCE [LARGE SCALE GENOMIC DNA]</scope>
    <source>
        <strain evidence="18 19">DSM 11169</strain>
    </source>
</reference>
<dbReference type="Pfam" id="PF02518">
    <property type="entry name" value="HATPase_c"/>
    <property type="match status" value="1"/>
</dbReference>
<keyword evidence="7 15" id="KW-0812">Transmembrane</keyword>
<dbReference type="InterPro" id="IPR036097">
    <property type="entry name" value="HisK_dim/P_sf"/>
</dbReference>
<dbReference type="GO" id="GO:0005524">
    <property type="term" value="F:ATP binding"/>
    <property type="evidence" value="ECO:0007669"/>
    <property type="project" value="UniProtKB-KW"/>
</dbReference>
<dbReference type="OrthoDB" id="9792991at2"/>
<dbReference type="InterPro" id="IPR003660">
    <property type="entry name" value="HAMP_dom"/>
</dbReference>
<dbReference type="SUPFAM" id="SSF47384">
    <property type="entry name" value="Homodimeric domain of signal transducing histidine kinase"/>
    <property type="match status" value="1"/>
</dbReference>
<evidence type="ECO:0000313" key="18">
    <source>
        <dbReference type="EMBL" id="MZP44603.1"/>
    </source>
</evidence>
<evidence type="ECO:0000256" key="14">
    <source>
        <dbReference type="SAM" id="MobiDB-lite"/>
    </source>
</evidence>
<evidence type="ECO:0000256" key="2">
    <source>
        <dbReference type="ARBA" id="ARBA00004651"/>
    </source>
</evidence>
<sequence>MDTGLKKTSLFPLGKAFVFLMVVVSFGIAATMFANLVKNVDSLEVLSEQEYVNSSELSRYQQQFLADLNQLLTYGNEDNIKAGNSINKKEFEIRKQQIFDEWYAETVRLTGLADPPRDEESSVPTVDRKPQKSQALKIKFEQEMAGKLADLHQEMIDDELREYRSLLQRVRNQPGLDYFATNGVVTYSNTAQRDRNYFTGFQAYDVVDKSGSMIYPTKKNNADIYGSPSDYSPNNTIYLAVKDEYLDQKQEEWFRQYALLQYGIKVISGSVLLISLGLLYLIWGTGRGKDGEAIQVQLIDRLYTDIALFGIFAVVFTWAALMFQLIQSNVLAAPLLYLDFRRSEFLSSMLFSMISCSLGLWLLLSLVRRLKNRSFVKESLTYQVVSNIWTMLRIVLTSGPIMIKISAAIVLLVVSVFVLSASMVTAGSRLGFLFFFLILSALTVFVLYYTISAIKPLQAIMDGVQIIKGGQLDHAIVINEHSFFASLAKDVNTLADGLKRALDKEIKAEKMKSELVTNVSHDLKTPLTSIINYADLLSQETLIPEVANEYVAVIKKKSERLKQMTQDLFEISRIQSGNITMEMERIDLAVLLNQTLAEFEEQMEASDLEFKVNAPEGQALVLADGKRLSRVLENLLQNILKYALVKTRVYLTVSADENHAYVECKNIANYEMTFSEDEILERFVRGDQARTTEGSGLGLAIAQSNVTACGGLLKVIVDGDLFKVLITLNKASSDVDAPGVNDGVN</sequence>
<comment type="subcellular location">
    <subcellularLocation>
        <location evidence="2">Cell membrane</location>
        <topology evidence="2">Multi-pass membrane protein</topology>
    </subcellularLocation>
</comment>
<feature type="transmembrane region" description="Helical" evidence="15">
    <location>
        <begin position="346"/>
        <end position="367"/>
    </location>
</feature>
<accession>A0A845LMM0</accession>
<keyword evidence="11 15" id="KW-1133">Transmembrane helix</keyword>
<feature type="compositionally biased region" description="Basic and acidic residues" evidence="14">
    <location>
        <begin position="115"/>
        <end position="130"/>
    </location>
</feature>
<keyword evidence="6" id="KW-0808">Transferase</keyword>
<evidence type="ECO:0000259" key="17">
    <source>
        <dbReference type="PROSITE" id="PS50885"/>
    </source>
</evidence>
<keyword evidence="19" id="KW-1185">Reference proteome</keyword>
<keyword evidence="8" id="KW-0547">Nucleotide-binding</keyword>
<dbReference type="SMART" id="SM00387">
    <property type="entry name" value="HATPase_c"/>
    <property type="match status" value="1"/>
</dbReference>
<feature type="region of interest" description="Disordered" evidence="14">
    <location>
        <begin position="113"/>
        <end position="134"/>
    </location>
</feature>
<evidence type="ECO:0000256" key="8">
    <source>
        <dbReference type="ARBA" id="ARBA00022741"/>
    </source>
</evidence>
<evidence type="ECO:0000256" key="13">
    <source>
        <dbReference type="ARBA" id="ARBA00023136"/>
    </source>
</evidence>
<dbReference type="Pfam" id="PF00512">
    <property type="entry name" value="HisKA"/>
    <property type="match status" value="1"/>
</dbReference>
<evidence type="ECO:0000256" key="1">
    <source>
        <dbReference type="ARBA" id="ARBA00000085"/>
    </source>
</evidence>
<keyword evidence="13 15" id="KW-0472">Membrane</keyword>
<evidence type="ECO:0000256" key="10">
    <source>
        <dbReference type="ARBA" id="ARBA00022840"/>
    </source>
</evidence>
<evidence type="ECO:0000256" key="4">
    <source>
        <dbReference type="ARBA" id="ARBA00022475"/>
    </source>
</evidence>
<evidence type="ECO:0000256" key="5">
    <source>
        <dbReference type="ARBA" id="ARBA00022553"/>
    </source>
</evidence>
<organism evidence="18 19">
    <name type="scientific">Heliomicrobium gestii</name>
    <name type="common">Heliobacterium gestii</name>
    <dbReference type="NCBI Taxonomy" id="2699"/>
    <lineage>
        <taxon>Bacteria</taxon>
        <taxon>Bacillati</taxon>
        <taxon>Bacillota</taxon>
        <taxon>Clostridia</taxon>
        <taxon>Eubacteriales</taxon>
        <taxon>Heliobacteriaceae</taxon>
        <taxon>Heliomicrobium</taxon>
    </lineage>
</organism>
<dbReference type="InterPro" id="IPR036890">
    <property type="entry name" value="HATPase_C_sf"/>
</dbReference>
<proteinExistence type="predicted"/>
<name>A0A845LMM0_HELGE</name>
<dbReference type="InterPro" id="IPR050398">
    <property type="entry name" value="HssS/ArlS-like"/>
</dbReference>
<evidence type="ECO:0000256" key="6">
    <source>
        <dbReference type="ARBA" id="ARBA00022679"/>
    </source>
</evidence>
<dbReference type="RefSeq" id="WP_161263170.1">
    <property type="nucleotide sequence ID" value="NZ_JAFBDC010000024.1"/>
</dbReference>
<evidence type="ECO:0000313" key="19">
    <source>
        <dbReference type="Proteomes" id="UP000471031"/>
    </source>
</evidence>
<dbReference type="PANTHER" id="PTHR45528:SF1">
    <property type="entry name" value="SENSOR HISTIDINE KINASE CPXA"/>
    <property type="match status" value="1"/>
</dbReference>
<evidence type="ECO:0000256" key="3">
    <source>
        <dbReference type="ARBA" id="ARBA00012438"/>
    </source>
</evidence>
<dbReference type="InterPro" id="IPR005467">
    <property type="entry name" value="His_kinase_dom"/>
</dbReference>
<evidence type="ECO:0000256" key="7">
    <source>
        <dbReference type="ARBA" id="ARBA00022692"/>
    </source>
</evidence>
<comment type="caution">
    <text evidence="18">The sequence shown here is derived from an EMBL/GenBank/DDBJ whole genome shotgun (WGS) entry which is preliminary data.</text>
</comment>
<feature type="domain" description="HAMP" evidence="17">
    <location>
        <begin position="451"/>
        <end position="503"/>
    </location>
</feature>
<dbReference type="GO" id="GO:0000155">
    <property type="term" value="F:phosphorelay sensor kinase activity"/>
    <property type="evidence" value="ECO:0007669"/>
    <property type="project" value="InterPro"/>
</dbReference>
<feature type="transmembrane region" description="Helical" evidence="15">
    <location>
        <begin position="401"/>
        <end position="424"/>
    </location>
</feature>
<gene>
    <name evidence="18" type="ORF">GTO89_16355</name>
</gene>
<dbReference type="EMBL" id="WXEX01000021">
    <property type="protein sequence ID" value="MZP44603.1"/>
    <property type="molecule type" value="Genomic_DNA"/>
</dbReference>
<dbReference type="SUPFAM" id="SSF55874">
    <property type="entry name" value="ATPase domain of HSP90 chaperone/DNA topoisomerase II/histidine kinase"/>
    <property type="match status" value="1"/>
</dbReference>
<evidence type="ECO:0000256" key="9">
    <source>
        <dbReference type="ARBA" id="ARBA00022777"/>
    </source>
</evidence>
<keyword evidence="5" id="KW-0597">Phosphoprotein</keyword>
<dbReference type="PANTHER" id="PTHR45528">
    <property type="entry name" value="SENSOR HISTIDINE KINASE CPXA"/>
    <property type="match status" value="1"/>
</dbReference>
<evidence type="ECO:0000256" key="12">
    <source>
        <dbReference type="ARBA" id="ARBA00023012"/>
    </source>
</evidence>
<protein>
    <recommendedName>
        <fullName evidence="3">histidine kinase</fullName>
        <ecNumber evidence="3">2.7.13.3</ecNumber>
    </recommendedName>
</protein>
<feature type="domain" description="Histidine kinase" evidence="16">
    <location>
        <begin position="518"/>
        <end position="732"/>
    </location>
</feature>
<feature type="transmembrane region" description="Helical" evidence="15">
    <location>
        <begin position="302"/>
        <end position="326"/>
    </location>
</feature>
<feature type="transmembrane region" description="Helical" evidence="15">
    <location>
        <begin position="262"/>
        <end position="282"/>
    </location>
</feature>
<dbReference type="InterPro" id="IPR003661">
    <property type="entry name" value="HisK_dim/P_dom"/>
</dbReference>
<feature type="transmembrane region" description="Helical" evidence="15">
    <location>
        <begin position="430"/>
        <end position="451"/>
    </location>
</feature>